<dbReference type="Pfam" id="PF01535">
    <property type="entry name" value="PPR"/>
    <property type="match status" value="5"/>
</dbReference>
<dbReference type="Gene3D" id="1.25.40.10">
    <property type="entry name" value="Tetratricopeptide repeat domain"/>
    <property type="match status" value="3"/>
</dbReference>
<dbReference type="InterPro" id="IPR002885">
    <property type="entry name" value="PPR_rpt"/>
</dbReference>
<evidence type="ECO:0008006" key="5">
    <source>
        <dbReference type="Google" id="ProtNLM"/>
    </source>
</evidence>
<feature type="repeat" description="PPR" evidence="2">
    <location>
        <begin position="73"/>
        <end position="107"/>
    </location>
</feature>
<evidence type="ECO:0000313" key="3">
    <source>
        <dbReference type="EMBL" id="KAF7119951.1"/>
    </source>
</evidence>
<reference evidence="3" key="1">
    <citation type="submission" date="2019-11" db="EMBL/GenBank/DDBJ databases">
        <authorList>
            <person name="Liu Y."/>
            <person name="Hou J."/>
            <person name="Li T.-Q."/>
            <person name="Guan C.-H."/>
            <person name="Wu X."/>
            <person name="Wu H.-Z."/>
            <person name="Ling F."/>
            <person name="Zhang R."/>
            <person name="Shi X.-G."/>
            <person name="Ren J.-P."/>
            <person name="Chen E.-F."/>
            <person name="Sun J.-M."/>
        </authorList>
    </citation>
    <scope>NUCLEOTIDE SEQUENCE</scope>
    <source>
        <strain evidence="3">Adult_tree_wgs_1</strain>
        <tissue evidence="3">Leaves</tissue>
    </source>
</reference>
<protein>
    <recommendedName>
        <fullName evidence="5">Pentatricopeptide repeat-containing protein</fullName>
    </recommendedName>
</protein>
<gene>
    <name evidence="3" type="ORF">RHSIM_Rhsim13G0216100</name>
</gene>
<dbReference type="FunFam" id="1.25.40.10:FF:000090">
    <property type="entry name" value="Pentatricopeptide repeat-containing protein, chloroplastic"/>
    <property type="match status" value="1"/>
</dbReference>
<evidence type="ECO:0000256" key="1">
    <source>
        <dbReference type="ARBA" id="ARBA00022737"/>
    </source>
</evidence>
<proteinExistence type="predicted"/>
<dbReference type="PANTHER" id="PTHR47926:SF468">
    <property type="entry name" value="PENTATRICOPEPTIDE REPEAT-CONTAINING PROTEIN"/>
    <property type="match status" value="1"/>
</dbReference>
<dbReference type="Pfam" id="PF13041">
    <property type="entry name" value="PPR_2"/>
    <property type="match status" value="2"/>
</dbReference>
<keyword evidence="4" id="KW-1185">Reference proteome</keyword>
<accession>A0A834L624</accession>
<dbReference type="InterPro" id="IPR046960">
    <property type="entry name" value="PPR_At4g14850-like_plant"/>
</dbReference>
<feature type="repeat" description="PPR" evidence="2">
    <location>
        <begin position="298"/>
        <end position="332"/>
    </location>
</feature>
<dbReference type="PANTHER" id="PTHR47926">
    <property type="entry name" value="PENTATRICOPEPTIDE REPEAT-CONTAINING PROTEIN"/>
    <property type="match status" value="1"/>
</dbReference>
<dbReference type="NCBIfam" id="TIGR00756">
    <property type="entry name" value="PPR"/>
    <property type="match status" value="6"/>
</dbReference>
<organism evidence="3 4">
    <name type="scientific">Rhododendron simsii</name>
    <name type="common">Sims's rhododendron</name>
    <dbReference type="NCBI Taxonomy" id="118357"/>
    <lineage>
        <taxon>Eukaryota</taxon>
        <taxon>Viridiplantae</taxon>
        <taxon>Streptophyta</taxon>
        <taxon>Embryophyta</taxon>
        <taxon>Tracheophyta</taxon>
        <taxon>Spermatophyta</taxon>
        <taxon>Magnoliopsida</taxon>
        <taxon>eudicotyledons</taxon>
        <taxon>Gunneridae</taxon>
        <taxon>Pentapetalae</taxon>
        <taxon>asterids</taxon>
        <taxon>Ericales</taxon>
        <taxon>Ericaceae</taxon>
        <taxon>Ericoideae</taxon>
        <taxon>Rhodoreae</taxon>
        <taxon>Rhododendron</taxon>
    </lineage>
</organism>
<feature type="repeat" description="PPR" evidence="2">
    <location>
        <begin position="333"/>
        <end position="367"/>
    </location>
</feature>
<dbReference type="Proteomes" id="UP000626092">
    <property type="component" value="Unassembled WGS sequence"/>
</dbReference>
<dbReference type="GO" id="GO:0009451">
    <property type="term" value="P:RNA modification"/>
    <property type="evidence" value="ECO:0007669"/>
    <property type="project" value="InterPro"/>
</dbReference>
<name>A0A834L624_RHOSS</name>
<dbReference type="AlphaFoldDB" id="A0A834L624"/>
<dbReference type="InterPro" id="IPR046848">
    <property type="entry name" value="E_motif"/>
</dbReference>
<dbReference type="SUPFAM" id="SSF48452">
    <property type="entry name" value="TPR-like"/>
    <property type="match status" value="1"/>
</dbReference>
<dbReference type="Pfam" id="PF12854">
    <property type="entry name" value="PPR_1"/>
    <property type="match status" value="1"/>
</dbReference>
<dbReference type="EMBL" id="WJXA01000013">
    <property type="protein sequence ID" value="KAF7119951.1"/>
    <property type="molecule type" value="Genomic_DNA"/>
</dbReference>
<dbReference type="GO" id="GO:0003723">
    <property type="term" value="F:RNA binding"/>
    <property type="evidence" value="ECO:0007669"/>
    <property type="project" value="InterPro"/>
</dbReference>
<dbReference type="OrthoDB" id="185373at2759"/>
<keyword evidence="1" id="KW-0677">Repeat</keyword>
<dbReference type="InterPro" id="IPR011990">
    <property type="entry name" value="TPR-like_helical_dom_sf"/>
</dbReference>
<dbReference type="PROSITE" id="PS51375">
    <property type="entry name" value="PPR"/>
    <property type="match status" value="5"/>
</dbReference>
<sequence>MAQQKHWLKDRVRTVSDADRVLDELEERLKLQGLLLSPHNDFSILALPNRSAYVQQCQIDEAIWLFTQMPEKNAVSWTTIINGYARVGKLHEAEQVLNKMPFKNVGAQTAMISGYIQNRRMDEAHRIFEKIGTPDVVCWNTMIAGYAHCRRVDEALNLLKWMPQKNIASWNNMIFGYAQTGQMGKAVAIFEEMGEKNLVSWNTLISGFTQNGLFTIAVATFLLMVQDGKKPDQSTFVSGLCSCANLAALEIGNQLHQTVVKSGYANDLFVSNALISMYAKCGRILSAEYVFKYIDSIDVISWNSLISGYASNGNVEKTVKIFQEMTVKGVKPDGVTFVGLLSACSHSGLVDEGLNLFRSMTEKHLIEPVAEHYACMVCLLGRAGGLEEAFQMVREMKIEPTAGIWGALLYACRVYGNLEIGRVAAEKLSKLEPHKSSNYVLLSNLNAEAGRWDEVESMRILMTDRGAEKQPGWSWI</sequence>
<evidence type="ECO:0000313" key="4">
    <source>
        <dbReference type="Proteomes" id="UP000626092"/>
    </source>
</evidence>
<feature type="repeat" description="PPR" evidence="2">
    <location>
        <begin position="197"/>
        <end position="231"/>
    </location>
</feature>
<evidence type="ECO:0000256" key="2">
    <source>
        <dbReference type="PROSITE-ProRule" id="PRU00708"/>
    </source>
</evidence>
<feature type="repeat" description="PPR" evidence="2">
    <location>
        <begin position="135"/>
        <end position="169"/>
    </location>
</feature>
<dbReference type="Pfam" id="PF20431">
    <property type="entry name" value="E_motif"/>
    <property type="match status" value="1"/>
</dbReference>
<comment type="caution">
    <text evidence="3">The sequence shown here is derived from an EMBL/GenBank/DDBJ whole genome shotgun (WGS) entry which is preliminary data.</text>
</comment>